<gene>
    <name evidence="2" type="ORF">SAMN04487900_1076</name>
</gene>
<dbReference type="InterPro" id="IPR007421">
    <property type="entry name" value="Schlafen_AlbA_2_dom"/>
</dbReference>
<dbReference type="Pfam" id="PF13749">
    <property type="entry name" value="HATPase_c_4"/>
    <property type="match status" value="1"/>
</dbReference>
<dbReference type="SUPFAM" id="SSF46785">
    <property type="entry name" value="Winged helix' DNA-binding domain"/>
    <property type="match status" value="1"/>
</dbReference>
<accession>A0A1H0FZR1</accession>
<dbReference type="Gene3D" id="3.30.565.60">
    <property type="match status" value="1"/>
</dbReference>
<reference evidence="3" key="1">
    <citation type="submission" date="2016-10" db="EMBL/GenBank/DDBJ databases">
        <authorList>
            <person name="de Groot N.N."/>
        </authorList>
    </citation>
    <scope>NUCLEOTIDE SEQUENCE [LARGE SCALE GENOMIC DNA]</scope>
    <source>
        <strain evidence="3">BP1-145</strain>
    </source>
</reference>
<dbReference type="AlphaFoldDB" id="A0A1H0FZR1"/>
<dbReference type="PRINTS" id="PR00033">
    <property type="entry name" value="HTHASNC"/>
</dbReference>
<evidence type="ECO:0000259" key="1">
    <source>
        <dbReference type="Pfam" id="PF04326"/>
    </source>
</evidence>
<dbReference type="InterPro" id="IPR038475">
    <property type="entry name" value="RecG_C_sf"/>
</dbReference>
<dbReference type="Gene3D" id="1.10.10.10">
    <property type="entry name" value="Winged helix-like DNA-binding domain superfamily/Winged helix DNA-binding domain"/>
    <property type="match status" value="1"/>
</dbReference>
<dbReference type="InterPro" id="IPR038461">
    <property type="entry name" value="Schlafen_AlbA_2_dom_sf"/>
</dbReference>
<dbReference type="CDD" id="cd00090">
    <property type="entry name" value="HTH_ARSR"/>
    <property type="match status" value="1"/>
</dbReference>
<protein>
    <submittedName>
        <fullName evidence="2">Predicted transcriptional regulator, contains HTH domain</fullName>
    </submittedName>
</protein>
<dbReference type="GO" id="GO:0006355">
    <property type="term" value="P:regulation of DNA-templated transcription"/>
    <property type="evidence" value="ECO:0007669"/>
    <property type="project" value="UniProtKB-ARBA"/>
</dbReference>
<sequence length="511" mass="58030">MDSKTIKEALLKGERVTLECKRAKAEVPKSVWATYSAFANTIGGLILLGVDENLQEKDVSKRFQIIGVDEPSKIITDFWNTLNSDKVNENILLDSDVEVVNVDGAQIICIHVPQADWMAKPIYLNGNVYKGTYRRNNEGDYHCTEAQVKAMIRDSNADGNDSILIEHYGMDDIDPDSLRQYRTEFRLENNTHVWNRVDDKTFLRNLGGYTEDRQTGREGLTLAGLMMFGKGLAIRDRFANFRMDYLDMSHLVGDERYHDRLTYDGLWENNLYQFFRIVSPKIQFDLPKPFKLEKGWKRKDDTPQREAVREAFTNAIIHCDLMMDAGILRIEKHDDRLCFRNPGLLKLPVETIYRGGNSKARNPKIQNMLRMIGFGENVGSGFPKIIAAWKETNWGEPQLLNKLDVDEVELVLPVPSTKATSDTAPANAPANAPVNAPANAPVKLNKTQSAIIKVLLKDNRATYEDLARTIGVDRTTIRRNIAVLKEIGAIRRVGEDKNGYWEVLLDIKIVD</sequence>
<feature type="domain" description="Schlafen AlbA-2" evidence="1">
    <location>
        <begin position="15"/>
        <end position="141"/>
    </location>
</feature>
<dbReference type="InterPro" id="IPR011991">
    <property type="entry name" value="ArsR-like_HTH"/>
</dbReference>
<dbReference type="InterPro" id="IPR000485">
    <property type="entry name" value="AsnC-type_HTH_dom"/>
</dbReference>
<dbReference type="OrthoDB" id="9807907at2"/>
<dbReference type="Pfam" id="PF13412">
    <property type="entry name" value="HTH_24"/>
    <property type="match status" value="1"/>
</dbReference>
<dbReference type="GO" id="GO:0043565">
    <property type="term" value="F:sequence-specific DNA binding"/>
    <property type="evidence" value="ECO:0007669"/>
    <property type="project" value="InterPro"/>
</dbReference>
<dbReference type="EMBL" id="FNIW01000007">
    <property type="protein sequence ID" value="SDN99979.1"/>
    <property type="molecule type" value="Genomic_DNA"/>
</dbReference>
<dbReference type="PANTHER" id="PTHR30595">
    <property type="entry name" value="GLPR-RELATED TRANSCRIPTIONAL REPRESSOR"/>
    <property type="match status" value="1"/>
</dbReference>
<comment type="caution">
    <text evidence="2">The sequence shown here is derived from an EMBL/GenBank/DDBJ whole genome shotgun (WGS) entry which is preliminary data.</text>
</comment>
<organism evidence="2 3">
    <name type="scientific">Prevotella communis</name>
    <dbReference type="NCBI Taxonomy" id="2913614"/>
    <lineage>
        <taxon>Bacteria</taxon>
        <taxon>Pseudomonadati</taxon>
        <taxon>Bacteroidota</taxon>
        <taxon>Bacteroidia</taxon>
        <taxon>Bacteroidales</taxon>
        <taxon>Prevotellaceae</taxon>
        <taxon>Prevotella</taxon>
    </lineage>
</organism>
<dbReference type="Gene3D" id="3.30.950.30">
    <property type="entry name" value="Schlafen, AAA domain"/>
    <property type="match status" value="1"/>
</dbReference>
<dbReference type="PANTHER" id="PTHR30595:SF6">
    <property type="entry name" value="SCHLAFEN ALBA-2 DOMAIN-CONTAINING PROTEIN"/>
    <property type="match status" value="1"/>
</dbReference>
<evidence type="ECO:0000313" key="3">
    <source>
        <dbReference type="Proteomes" id="UP000199134"/>
    </source>
</evidence>
<dbReference type="Pfam" id="PF04326">
    <property type="entry name" value="SLFN_AlbA_2"/>
    <property type="match status" value="1"/>
</dbReference>
<dbReference type="Proteomes" id="UP000199134">
    <property type="component" value="Unassembled WGS sequence"/>
</dbReference>
<name>A0A1H0FZR1_9BACT</name>
<dbReference type="InterPro" id="IPR036388">
    <property type="entry name" value="WH-like_DNA-bd_sf"/>
</dbReference>
<proteinExistence type="predicted"/>
<dbReference type="InterPro" id="IPR036390">
    <property type="entry name" value="WH_DNA-bd_sf"/>
</dbReference>
<evidence type="ECO:0000313" key="2">
    <source>
        <dbReference type="EMBL" id="SDN99979.1"/>
    </source>
</evidence>
<dbReference type="RefSeq" id="WP_091852997.1">
    <property type="nucleotide sequence ID" value="NZ_FNIW01000007.1"/>
</dbReference>